<feature type="binding site" evidence="3">
    <location>
        <position position="96"/>
    </location>
    <ligand>
        <name>Zn(2+)</name>
        <dbReference type="ChEBI" id="CHEBI:29105"/>
        <label>2</label>
    </ligand>
</feature>
<dbReference type="InterPro" id="IPR002933">
    <property type="entry name" value="Peptidase_M20"/>
</dbReference>
<comment type="caution">
    <text evidence="6">The sequence shown here is derived from an EMBL/GenBank/DDBJ whole genome shotgun (WGS) entry which is preliminary data.</text>
</comment>
<comment type="similarity">
    <text evidence="1">Belongs to the peptidase M20 family.</text>
</comment>
<proteinExistence type="inferred from homology"/>
<evidence type="ECO:0000259" key="5">
    <source>
        <dbReference type="Pfam" id="PF07687"/>
    </source>
</evidence>
<dbReference type="EMBL" id="QSOI01000001">
    <property type="protein sequence ID" value="RGI86767.1"/>
    <property type="molecule type" value="Genomic_DNA"/>
</dbReference>
<evidence type="ECO:0000256" key="1">
    <source>
        <dbReference type="ARBA" id="ARBA00006153"/>
    </source>
</evidence>
<sequence>MGTVAIEEVTGRIAENLEYLKRFTATPGDGCTRLPFTKEARDAVNYLRGVMTEAGLEVHEDEAGNVIGILKGENPDLPCVMMGSHYDSVVNGGDFDGIAGVVCAIEAARQLKDEGFTPKRNFAIVGFCDEEGMRFGTGYFGSGAMLGHRDVEYCKHYKDTDGISIYDAMKGYGLDPEKIEDAKWPEGSIGKFLELHIEQGPVLDAKEIEIGLVDCIVGIQRYMVTVNGRADHAGTTPMDMRLDAVDAATKVISKIPDWAREKADGTVATIGYINTIPGGMNIVAEKCEFTVDIRSKSNDNINDIANRIRAALDREVKAMGGSYDIDTKLVIEPVMLDEGMLDIMEEDCKARGYSYMRLPSGAGHDALEIGQVLPTVMIFVPSKDGRSHCPVEFTKYSEFAKASVVMTGLAKKLLAE</sequence>
<accession>A0A3E4FAG5</accession>
<feature type="binding site" evidence="4">
    <location>
        <position position="281"/>
    </location>
    <ligand>
        <name>allantoate</name>
        <dbReference type="ChEBI" id="CHEBI:17536"/>
    </ligand>
</feature>
<dbReference type="InterPro" id="IPR011650">
    <property type="entry name" value="Peptidase_M20_dimer"/>
</dbReference>
<feature type="binding site" evidence="4">
    <location>
        <position position="294"/>
    </location>
    <ligand>
        <name>allantoate</name>
        <dbReference type="ChEBI" id="CHEBI:17536"/>
    </ligand>
</feature>
<feature type="binding site" evidence="3">
    <location>
        <position position="96"/>
    </location>
    <ligand>
        <name>Zn(2+)</name>
        <dbReference type="ChEBI" id="CHEBI:29105"/>
        <label>1</label>
    </ligand>
</feature>
<evidence type="ECO:0000313" key="8">
    <source>
        <dbReference type="Proteomes" id="UP000260664"/>
    </source>
</evidence>
<dbReference type="PANTHER" id="PTHR32494">
    <property type="entry name" value="ALLANTOATE DEIMINASE-RELATED"/>
    <property type="match status" value="1"/>
</dbReference>
<keyword evidence="3" id="KW-0862">Zinc</keyword>
<dbReference type="Pfam" id="PF07687">
    <property type="entry name" value="M20_dimer"/>
    <property type="match status" value="1"/>
</dbReference>
<feature type="binding site" evidence="4">
    <location>
        <position position="221"/>
    </location>
    <ligand>
        <name>allantoate</name>
        <dbReference type="ChEBI" id="CHEBI:17536"/>
    </ligand>
</feature>
<evidence type="ECO:0000256" key="4">
    <source>
        <dbReference type="PIRSR" id="PIRSR001235-2"/>
    </source>
</evidence>
<dbReference type="PIRSF" id="PIRSF001235">
    <property type="entry name" value="Amidase_carbamoylase"/>
    <property type="match status" value="1"/>
</dbReference>
<feature type="binding site" evidence="3">
    <location>
        <position position="131"/>
    </location>
    <ligand>
        <name>Zn(2+)</name>
        <dbReference type="ChEBI" id="CHEBI:29105"/>
        <label>2</label>
    </ligand>
</feature>
<dbReference type="CDD" id="cd03884">
    <property type="entry name" value="M20_bAS"/>
    <property type="match status" value="1"/>
</dbReference>
<evidence type="ECO:0000256" key="3">
    <source>
        <dbReference type="PIRSR" id="PIRSR001235-1"/>
    </source>
</evidence>
<gene>
    <name evidence="7" type="ORF">DWV67_00050</name>
    <name evidence="6" type="ORF">DXD84_00985</name>
</gene>
<feature type="binding site" evidence="3">
    <location>
        <position position="388"/>
    </location>
    <ligand>
        <name>Zn(2+)</name>
        <dbReference type="ChEBI" id="CHEBI:29105"/>
        <label>2</label>
    </ligand>
</feature>
<name>A0A3E4FAG5_9FIRM</name>
<dbReference type="SUPFAM" id="SSF53187">
    <property type="entry name" value="Zn-dependent exopeptidases"/>
    <property type="match status" value="1"/>
</dbReference>
<evidence type="ECO:0000313" key="7">
    <source>
        <dbReference type="EMBL" id="RGW55869.1"/>
    </source>
</evidence>
<keyword evidence="3" id="KW-0479">Metal-binding</keyword>
<dbReference type="GO" id="GO:0016813">
    <property type="term" value="F:hydrolase activity, acting on carbon-nitrogen (but not peptide) bonds, in linear amidines"/>
    <property type="evidence" value="ECO:0007669"/>
    <property type="project" value="InterPro"/>
</dbReference>
<protein>
    <submittedName>
        <fullName evidence="6">Zn-dependent hydrolase</fullName>
    </submittedName>
</protein>
<dbReference type="EMBL" id="QSAJ01000001">
    <property type="protein sequence ID" value="RGW55869.1"/>
    <property type="molecule type" value="Genomic_DNA"/>
</dbReference>
<feature type="domain" description="Peptidase M20 dimerisation" evidence="5">
    <location>
        <begin position="218"/>
        <end position="317"/>
    </location>
</feature>
<comment type="cofactor">
    <cofactor evidence="3">
        <name>Zn(2+)</name>
        <dbReference type="ChEBI" id="CHEBI:29105"/>
    </cofactor>
    <text evidence="3">Binds 2 Zn(2+) ions per subunit.</text>
</comment>
<dbReference type="Gene3D" id="3.40.630.10">
    <property type="entry name" value="Zn peptidases"/>
    <property type="match status" value="1"/>
</dbReference>
<organism evidence="6 8">
    <name type="scientific">Dorea formicigenerans</name>
    <dbReference type="NCBI Taxonomy" id="39486"/>
    <lineage>
        <taxon>Bacteria</taxon>
        <taxon>Bacillati</taxon>
        <taxon>Bacillota</taxon>
        <taxon>Clostridia</taxon>
        <taxon>Lachnospirales</taxon>
        <taxon>Lachnospiraceae</taxon>
        <taxon>Dorea</taxon>
    </lineage>
</organism>
<feature type="binding site" evidence="3">
    <location>
        <position position="196"/>
    </location>
    <ligand>
        <name>Zn(2+)</name>
        <dbReference type="ChEBI" id="CHEBI:29105"/>
        <label>1</label>
    </ligand>
</feature>
<dbReference type="PANTHER" id="PTHR32494:SF5">
    <property type="entry name" value="ALLANTOATE AMIDOHYDROLASE"/>
    <property type="match status" value="1"/>
</dbReference>
<dbReference type="Proteomes" id="UP000260664">
    <property type="component" value="Unassembled WGS sequence"/>
</dbReference>
<dbReference type="Gene3D" id="3.30.70.360">
    <property type="match status" value="1"/>
</dbReference>
<dbReference type="Proteomes" id="UP000266376">
    <property type="component" value="Unassembled WGS sequence"/>
</dbReference>
<evidence type="ECO:0000256" key="2">
    <source>
        <dbReference type="ARBA" id="ARBA00022801"/>
    </source>
</evidence>
<dbReference type="Pfam" id="PF01546">
    <property type="entry name" value="Peptidase_M20"/>
    <property type="match status" value="1"/>
</dbReference>
<dbReference type="RefSeq" id="WP_117494115.1">
    <property type="nucleotide sequence ID" value="NZ_QSOI01000001.1"/>
</dbReference>
<dbReference type="NCBIfam" id="NF006771">
    <property type="entry name" value="PRK09290.1-5"/>
    <property type="match status" value="1"/>
</dbReference>
<dbReference type="AlphaFoldDB" id="A0A3E4FAG5"/>
<feature type="binding site" evidence="3">
    <location>
        <position position="85"/>
    </location>
    <ligand>
        <name>Zn(2+)</name>
        <dbReference type="ChEBI" id="CHEBI:29105"/>
        <label>1</label>
    </ligand>
</feature>
<evidence type="ECO:0000313" key="9">
    <source>
        <dbReference type="Proteomes" id="UP000266376"/>
    </source>
</evidence>
<dbReference type="InterPro" id="IPR036264">
    <property type="entry name" value="Bact_exopeptidase_dim_dom"/>
</dbReference>
<dbReference type="InterPro" id="IPR010158">
    <property type="entry name" value="Amidase_Cbmase"/>
</dbReference>
<keyword evidence="2 6" id="KW-0378">Hydrolase</keyword>
<dbReference type="GO" id="GO:0046872">
    <property type="term" value="F:metal ion binding"/>
    <property type="evidence" value="ECO:0007669"/>
    <property type="project" value="UniProtKB-KW"/>
</dbReference>
<dbReference type="NCBIfam" id="TIGR01879">
    <property type="entry name" value="hydantase"/>
    <property type="match status" value="1"/>
</dbReference>
<dbReference type="SUPFAM" id="SSF55031">
    <property type="entry name" value="Bacterial exopeptidase dimerisation domain"/>
    <property type="match status" value="1"/>
</dbReference>
<evidence type="ECO:0000313" key="6">
    <source>
        <dbReference type="EMBL" id="RGI86767.1"/>
    </source>
</evidence>
<reference evidence="8 9" key="1">
    <citation type="submission" date="2018-08" db="EMBL/GenBank/DDBJ databases">
        <title>A genome reference for cultivated species of the human gut microbiota.</title>
        <authorList>
            <person name="Zou Y."/>
            <person name="Xue W."/>
            <person name="Luo G."/>
        </authorList>
    </citation>
    <scope>NUCLEOTIDE SEQUENCE [LARGE SCALE GENOMIC DNA]</scope>
    <source>
        <strain evidence="7 9">AF12-11</strain>
        <strain evidence="6 8">TM09-19AC</strain>
    </source>
</reference>